<sequence>MQTEIQRGSLRSV</sequence>
<reference evidence="1" key="1">
    <citation type="submission" date="2014-11" db="EMBL/GenBank/DDBJ databases">
        <authorList>
            <person name="Amaro Gonzalez C."/>
        </authorList>
    </citation>
    <scope>NUCLEOTIDE SEQUENCE</scope>
</reference>
<protein>
    <submittedName>
        <fullName evidence="1">Uncharacterized protein</fullName>
    </submittedName>
</protein>
<accession>A0A0E9V6J4</accession>
<dbReference type="EMBL" id="GBXM01035497">
    <property type="protein sequence ID" value="JAH73080.1"/>
    <property type="molecule type" value="Transcribed_RNA"/>
</dbReference>
<reference evidence="1" key="2">
    <citation type="journal article" date="2015" name="Fish Shellfish Immunol.">
        <title>Early steps in the European eel (Anguilla anguilla)-Vibrio vulnificus interaction in the gills: Role of the RtxA13 toxin.</title>
        <authorList>
            <person name="Callol A."/>
            <person name="Pajuelo D."/>
            <person name="Ebbesson L."/>
            <person name="Teles M."/>
            <person name="MacKenzie S."/>
            <person name="Amaro C."/>
        </authorList>
    </citation>
    <scope>NUCLEOTIDE SEQUENCE</scope>
</reference>
<name>A0A0E9V6J4_ANGAN</name>
<evidence type="ECO:0000313" key="1">
    <source>
        <dbReference type="EMBL" id="JAH73080.1"/>
    </source>
</evidence>
<proteinExistence type="predicted"/>
<organism evidence="1">
    <name type="scientific">Anguilla anguilla</name>
    <name type="common">European freshwater eel</name>
    <name type="synonym">Muraena anguilla</name>
    <dbReference type="NCBI Taxonomy" id="7936"/>
    <lineage>
        <taxon>Eukaryota</taxon>
        <taxon>Metazoa</taxon>
        <taxon>Chordata</taxon>
        <taxon>Craniata</taxon>
        <taxon>Vertebrata</taxon>
        <taxon>Euteleostomi</taxon>
        <taxon>Actinopterygii</taxon>
        <taxon>Neopterygii</taxon>
        <taxon>Teleostei</taxon>
        <taxon>Anguilliformes</taxon>
        <taxon>Anguillidae</taxon>
        <taxon>Anguilla</taxon>
    </lineage>
</organism>